<dbReference type="Pfam" id="PF08031">
    <property type="entry name" value="BBE"/>
    <property type="match status" value="1"/>
</dbReference>
<accession>A0A3G7TSE0</accession>
<dbReference type="InterPro" id="IPR012951">
    <property type="entry name" value="BBE"/>
</dbReference>
<sequence>MFGFAALPRLVEHLNSISRKIDRSLQVMLTMPAAPGSQKNNCRPEDHGRVVVISAVAFSNNHVAGERLHAPLDELFSSMPGIMSVERGVATDFESFYNNSSLMQTCSRWSSDNILTNDIVSVAKVIVENLHLSPSPESQPLIVWQGIRELPDAAYSAVGDYYVSTYAQWDDKESDEVNMNWLYRFYADLQAHASGFYINELDRERRPENIPICYSGDNWKKLMSLKGKYDPEHVFLGFDVK</sequence>
<evidence type="ECO:0000259" key="1">
    <source>
        <dbReference type="Pfam" id="PF08031"/>
    </source>
</evidence>
<dbReference type="AlphaFoldDB" id="A0A3G7TSE0"/>
<protein>
    <recommendedName>
        <fullName evidence="1">Berberine/berberine-like domain-containing protein</fullName>
    </recommendedName>
</protein>
<dbReference type="GO" id="GO:0050660">
    <property type="term" value="F:flavin adenine dinucleotide binding"/>
    <property type="evidence" value="ECO:0007669"/>
    <property type="project" value="InterPro"/>
</dbReference>
<dbReference type="EMBL" id="CP027753">
    <property type="protein sequence ID" value="AZE49348.1"/>
    <property type="molecule type" value="Genomic_DNA"/>
</dbReference>
<feature type="domain" description="Berberine/berberine-like" evidence="1">
    <location>
        <begin position="197"/>
        <end position="235"/>
    </location>
</feature>
<evidence type="ECO:0000313" key="3">
    <source>
        <dbReference type="Proteomes" id="UP000268048"/>
    </source>
</evidence>
<name>A0A3G7TSE0_9PSED</name>
<proteinExistence type="predicted"/>
<dbReference type="InterPro" id="IPR016169">
    <property type="entry name" value="FAD-bd_PCMH_sub2"/>
</dbReference>
<dbReference type="Gene3D" id="3.40.462.20">
    <property type="match status" value="1"/>
</dbReference>
<dbReference type="Gene3D" id="3.30.465.10">
    <property type="match status" value="1"/>
</dbReference>
<dbReference type="Proteomes" id="UP000268048">
    <property type="component" value="Chromosome"/>
</dbReference>
<reference evidence="2 3" key="1">
    <citation type="submission" date="2018-03" db="EMBL/GenBank/DDBJ databases">
        <title>Diversity of phytobeneficial traits revealed by whole-genome analysis of worldwide-isolated phenazine-producing Pseudomonas spp.</title>
        <authorList>
            <person name="Biessy A."/>
            <person name="Novinscak A."/>
            <person name="Blom J."/>
            <person name="Leger G."/>
            <person name="Thomashow L.S."/>
            <person name="Cazorla F.M."/>
            <person name="Josic D."/>
            <person name="Filion M."/>
        </authorList>
    </citation>
    <scope>NUCLEOTIDE SEQUENCE [LARGE SCALE GENOMIC DNA]</scope>
    <source>
        <strain evidence="2 3">B25</strain>
    </source>
</reference>
<gene>
    <name evidence="2" type="ORF">C4K04_3678</name>
</gene>
<organism evidence="2 3">
    <name type="scientific">Pseudomonas chlororaphis</name>
    <dbReference type="NCBI Taxonomy" id="587753"/>
    <lineage>
        <taxon>Bacteria</taxon>
        <taxon>Pseudomonadati</taxon>
        <taxon>Pseudomonadota</taxon>
        <taxon>Gammaproteobacteria</taxon>
        <taxon>Pseudomonadales</taxon>
        <taxon>Pseudomonadaceae</taxon>
        <taxon>Pseudomonas</taxon>
    </lineage>
</organism>
<evidence type="ECO:0000313" key="2">
    <source>
        <dbReference type="EMBL" id="AZE49348.1"/>
    </source>
</evidence>
<dbReference type="GO" id="GO:0016491">
    <property type="term" value="F:oxidoreductase activity"/>
    <property type="evidence" value="ECO:0007669"/>
    <property type="project" value="InterPro"/>
</dbReference>